<dbReference type="SUPFAM" id="SSF53335">
    <property type="entry name" value="S-adenosyl-L-methionine-dependent methyltransferases"/>
    <property type="match status" value="1"/>
</dbReference>
<sequence length="555" mass="62792">MYDVYYVTPVRNGVHHIDETIWSIVSQAGTLSLRYHVQDGGSTDGTLDKLARWQDYLDAHGASLPGSVTFSYATGSDDGLYHAVSLGFAQLSPPPEAWMGWLNSDDRLWPGTMEAVTSLGRQHPDVDWILGWPTIIDRHGRFGQIHKTCLLPQEVLAAGLADGTHWRFVQQESCFWRKRLWDAAGGVDISLRLAGDWDLWRRFSRHAPLVHLQAPLGQFRVRPGQMSGNLAAYFEEMEEHEPFAKRQTRQQELLTTDTFEAAVALPSPLTGRWERQLRRFKSAQSDLPPPEPRWRHLLKRTVKGRQQAPLFAPGFSWDAFTYARRSHMRVLAENYVVSATGAPLDIDYCDLKAYQDALVSAFIDQTLPPGSRILEVGGGHSRVLPLYQHTHECWNIDKFEGAGNGATDIPVVDYRLVLDYLGNSNPELPDDYFDLVFSISALEHVPEEETVHANILKDIQRVLKPGGASLHLLDIVRSNIDGSCWMHGIVPYLFRNIETANTFVPLDQFQPAEDLYMLGKTLFDDLWKPTTKKDFEVFGAPSSLTVFWRKPSVML</sequence>
<dbReference type="eggNOG" id="COG1215">
    <property type="taxonomic scope" value="Bacteria"/>
</dbReference>
<dbReference type="SUPFAM" id="SSF53448">
    <property type="entry name" value="Nucleotide-diphospho-sugar transferases"/>
    <property type="match status" value="1"/>
</dbReference>
<dbReference type="InterPro" id="IPR029044">
    <property type="entry name" value="Nucleotide-diphossugar_trans"/>
</dbReference>
<gene>
    <name evidence="2" type="ORF">DesU5LDRAFT_0055</name>
</gene>
<dbReference type="Gene3D" id="3.90.550.10">
    <property type="entry name" value="Spore Coat Polysaccharide Biosynthesis Protein SpsA, Chain A"/>
    <property type="match status" value="1"/>
</dbReference>
<keyword evidence="2" id="KW-0808">Transferase</keyword>
<reference evidence="2" key="1">
    <citation type="submission" date="2011-11" db="EMBL/GenBank/DDBJ databases">
        <title>Improved High-Quality Draft sequence of Desulfovibrio sp. U5L.</title>
        <authorList>
            <consortium name="US DOE Joint Genome Institute"/>
            <person name="Lucas S."/>
            <person name="Han J."/>
            <person name="Lapidus A."/>
            <person name="Cheng J.-F."/>
            <person name="Goodwin L."/>
            <person name="Pitluck S."/>
            <person name="Peters L."/>
            <person name="Ovchinnikova G."/>
            <person name="Held B."/>
            <person name="Detter J.C."/>
            <person name="Han C."/>
            <person name="Tapia R."/>
            <person name="Land M."/>
            <person name="Hauser L."/>
            <person name="Kyrpides N."/>
            <person name="Ivanova N."/>
            <person name="Pagani I."/>
            <person name="Gabster J."/>
            <person name="Walker C."/>
            <person name="Stolyar S."/>
            <person name="Stahl D."/>
            <person name="Arkin A."/>
            <person name="Dehal P."/>
            <person name="Hazen T."/>
            <person name="Woyke T."/>
        </authorList>
    </citation>
    <scope>NUCLEOTIDE SEQUENCE [LARGE SCALE GENOMIC DNA]</scope>
    <source>
        <strain evidence="2">U5L</strain>
    </source>
</reference>
<name>I2Q7M3_9BACT</name>
<dbReference type="InterPro" id="IPR013216">
    <property type="entry name" value="Methyltransf_11"/>
</dbReference>
<dbReference type="GO" id="GO:0008757">
    <property type="term" value="F:S-adenosylmethionine-dependent methyltransferase activity"/>
    <property type="evidence" value="ECO:0007669"/>
    <property type="project" value="InterPro"/>
</dbReference>
<dbReference type="STRING" id="596152.DesU5LDRAFT_0055"/>
<dbReference type="GO" id="GO:0032259">
    <property type="term" value="P:methylation"/>
    <property type="evidence" value="ECO:0007669"/>
    <property type="project" value="UniProtKB-KW"/>
</dbReference>
<dbReference type="AlphaFoldDB" id="I2Q7M3"/>
<evidence type="ECO:0000313" key="2">
    <source>
        <dbReference type="EMBL" id="EIG55779.1"/>
    </source>
</evidence>
<dbReference type="Gene3D" id="3.40.50.150">
    <property type="entry name" value="Vaccinia Virus protein VP39"/>
    <property type="match status" value="1"/>
</dbReference>
<dbReference type="Pfam" id="PF08241">
    <property type="entry name" value="Methyltransf_11"/>
    <property type="match status" value="1"/>
</dbReference>
<dbReference type="EMBL" id="JH600067">
    <property type="protein sequence ID" value="EIG55779.1"/>
    <property type="molecule type" value="Genomic_DNA"/>
</dbReference>
<evidence type="ECO:0000259" key="1">
    <source>
        <dbReference type="Pfam" id="PF08241"/>
    </source>
</evidence>
<feature type="domain" description="Methyltransferase type 11" evidence="1">
    <location>
        <begin position="375"/>
        <end position="468"/>
    </location>
</feature>
<dbReference type="OrthoDB" id="5291101at2"/>
<keyword evidence="2" id="KW-0489">Methyltransferase</keyword>
<accession>I2Q7M3</accession>
<organism evidence="2">
    <name type="scientific">Desulfovibrio sp. U5L</name>
    <dbReference type="NCBI Taxonomy" id="596152"/>
    <lineage>
        <taxon>Bacteria</taxon>
        <taxon>Pseudomonadati</taxon>
        <taxon>Thermodesulfobacteriota</taxon>
        <taxon>Desulfovibrionia</taxon>
        <taxon>Desulfovibrionales</taxon>
        <taxon>Desulfovibrionaceae</taxon>
        <taxon>Desulfovibrio</taxon>
    </lineage>
</organism>
<dbReference type="InterPro" id="IPR029063">
    <property type="entry name" value="SAM-dependent_MTases_sf"/>
</dbReference>
<keyword evidence="2" id="KW-0830">Ubiquinone</keyword>
<proteinExistence type="predicted"/>
<dbReference type="HOGENOM" id="CLU_490705_0_0_7"/>
<protein>
    <submittedName>
        <fullName evidence="2">Methylase involved in ubiquinone/menaquinone biosynthesis</fullName>
    </submittedName>
</protein>
<dbReference type="CDD" id="cd02440">
    <property type="entry name" value="AdoMet_MTases"/>
    <property type="match status" value="1"/>
</dbReference>